<dbReference type="Proteomes" id="UP000236726">
    <property type="component" value="Unassembled WGS sequence"/>
</dbReference>
<evidence type="ECO:0000313" key="2">
    <source>
        <dbReference type="Proteomes" id="UP000236726"/>
    </source>
</evidence>
<dbReference type="RefSeq" id="WP_103953102.1">
    <property type="nucleotide sequence ID" value="NZ_FNUL01000012.1"/>
</dbReference>
<proteinExistence type="predicted"/>
<name>A0A1H5VR48_9FIRM</name>
<reference evidence="1 2" key="1">
    <citation type="submission" date="2016-10" db="EMBL/GenBank/DDBJ databases">
        <authorList>
            <person name="de Groot N.N."/>
        </authorList>
    </citation>
    <scope>NUCLEOTIDE SEQUENCE [LARGE SCALE GENOMIC DNA]</scope>
    <source>
        <strain evidence="1 2">D15d</strain>
    </source>
</reference>
<dbReference type="EMBL" id="FNUL01000012">
    <property type="protein sequence ID" value="SEF89704.1"/>
    <property type="molecule type" value="Genomic_DNA"/>
</dbReference>
<protein>
    <submittedName>
        <fullName evidence="1">Uncharacterized protein</fullName>
    </submittedName>
</protein>
<dbReference type="AlphaFoldDB" id="A0A1H5VR48"/>
<accession>A0A1H5VR48</accession>
<sequence>MKPEEFINEDEEYIIPVTWEVYSTIKVKGAKNLQDAIEYAKTHIDDIPLGNGEYIDGSYKIEINNDDEAIAAQDYADIGGVVIYTNPYREYALEVKVNGEFDRQIDIFVSAEEAEEAAKEISLKPNETIDIVCIEYDENMHELSSESIY</sequence>
<keyword evidence="2" id="KW-1185">Reference proteome</keyword>
<evidence type="ECO:0000313" key="1">
    <source>
        <dbReference type="EMBL" id="SEF89704.1"/>
    </source>
</evidence>
<gene>
    <name evidence="1" type="ORF">SAMN05216537_11242</name>
</gene>
<organism evidence="1 2">
    <name type="scientific">Lachnospira multipara</name>
    <dbReference type="NCBI Taxonomy" id="28051"/>
    <lineage>
        <taxon>Bacteria</taxon>
        <taxon>Bacillati</taxon>
        <taxon>Bacillota</taxon>
        <taxon>Clostridia</taxon>
        <taxon>Lachnospirales</taxon>
        <taxon>Lachnospiraceae</taxon>
        <taxon>Lachnospira</taxon>
    </lineage>
</organism>